<evidence type="ECO:0008006" key="4">
    <source>
        <dbReference type="Google" id="ProtNLM"/>
    </source>
</evidence>
<feature type="signal peptide" evidence="1">
    <location>
        <begin position="1"/>
        <end position="20"/>
    </location>
</feature>
<reference evidence="2 3" key="1">
    <citation type="submission" date="2022-05" db="EMBL/GenBank/DDBJ databases">
        <title>Novel Pseudomonas spp. Isolated from a Rainbow Trout Aquaculture Facility.</title>
        <authorList>
            <person name="Testerman T."/>
            <person name="Graf J."/>
        </authorList>
    </citation>
    <scope>NUCLEOTIDE SEQUENCE [LARGE SCALE GENOMIC DNA]</scope>
    <source>
        <strain evidence="2 3">ID357</strain>
    </source>
</reference>
<feature type="chain" id="PRO_5047019939" description="Secreted protein" evidence="1">
    <location>
        <begin position="21"/>
        <end position="45"/>
    </location>
</feature>
<dbReference type="Proteomes" id="UP001217610">
    <property type="component" value="Unassembled WGS sequence"/>
</dbReference>
<evidence type="ECO:0000256" key="1">
    <source>
        <dbReference type="SAM" id="SignalP"/>
    </source>
</evidence>
<evidence type="ECO:0000313" key="2">
    <source>
        <dbReference type="EMBL" id="MDD1149763.1"/>
    </source>
</evidence>
<evidence type="ECO:0000313" key="3">
    <source>
        <dbReference type="Proteomes" id="UP001217610"/>
    </source>
</evidence>
<gene>
    <name evidence="2" type="ORF">M5G25_15820</name>
</gene>
<dbReference type="EMBL" id="JAMDGR010000012">
    <property type="protein sequence ID" value="MDD1149763.1"/>
    <property type="molecule type" value="Genomic_DNA"/>
</dbReference>
<sequence length="45" mass="4603">MKKVMLAVLLLCGFSLTAQAACPVFGPSKDPCSGPVFGPSTCECP</sequence>
<organism evidence="2 3">
    <name type="scientific">Pseudomonas idahonensis</name>
    <dbReference type="NCBI Taxonomy" id="2942628"/>
    <lineage>
        <taxon>Bacteria</taxon>
        <taxon>Pseudomonadati</taxon>
        <taxon>Pseudomonadota</taxon>
        <taxon>Gammaproteobacteria</taxon>
        <taxon>Pseudomonadales</taxon>
        <taxon>Pseudomonadaceae</taxon>
        <taxon>Pseudomonas</taxon>
    </lineage>
</organism>
<protein>
    <recommendedName>
        <fullName evidence="4">Secreted protein</fullName>
    </recommendedName>
</protein>
<keyword evidence="1" id="KW-0732">Signal</keyword>
<name>A0ABT5Q6D2_9PSED</name>
<dbReference type="RefSeq" id="WP_240322014.1">
    <property type="nucleotide sequence ID" value="NZ_CP149586.1"/>
</dbReference>
<proteinExistence type="predicted"/>
<keyword evidence="3" id="KW-1185">Reference proteome</keyword>
<accession>A0ABT5Q6D2</accession>
<comment type="caution">
    <text evidence="2">The sequence shown here is derived from an EMBL/GenBank/DDBJ whole genome shotgun (WGS) entry which is preliminary data.</text>
</comment>